<dbReference type="GO" id="GO:0009190">
    <property type="term" value="P:cyclic nucleotide biosynthetic process"/>
    <property type="evidence" value="ECO:0007669"/>
    <property type="project" value="InterPro"/>
</dbReference>
<evidence type="ECO:0000259" key="2">
    <source>
        <dbReference type="PROSITE" id="PS50125"/>
    </source>
</evidence>
<sequence length="614" mass="65434">MILPAFARTNPAPALVLRSLVAAAVAVIGAWPQFGNAPEPLHLGSEWLRDRFIQLGARDEPEDRILVVDIDESSLAEQPWPWPRAKLADLIEVLLQHGARGVALDILQEKPADAGGDARLAMLASHGPVVLAQMFDYVPRSSPLHAGRLAGGLPARDAGGAVPAHGFIANHPGLAAARHVGNIGVVPDADGILRRVPMHTWYEGHVYATLSRALLDCCSARPGHGAPGRIVQGQARIPYARSWESYDVAKAGAVLRGEVPDSFIQGRLALIGSSSLSIGDRLATPLGASTAGLLVHAAMLSSQLDLQAGNGPAPWPGRAVAVVFCIALALLASYTLPRLSAAANALLLALVSMAWVGLAYLMVPHDPLLAPGAPLLATAFLLAVAVPMHWQLAQQRSRQLLGTLRQYVAKAVVDELLRSDLKDPLAPRLLQVTTLIADMEGYTSQVESLSLEEAARLTTDFLDCLTRPVLDKQGTLDKYTGDGLVAFWGAPLPNDEHADLALDAARAILHEVARFSSERAKRGLAPLRVRIGIESGPAMAGDYGTSFRSIYTAVGDSVNIASRLEQAARDYPHDVVIGEGTVALSRRHDFLPLGERKLRGREKPIRVYTLAAGT</sequence>
<proteinExistence type="predicted"/>
<feature type="transmembrane region" description="Helical" evidence="1">
    <location>
        <begin position="319"/>
        <end position="336"/>
    </location>
</feature>
<evidence type="ECO:0000313" key="4">
    <source>
        <dbReference type="Proteomes" id="UP000431684"/>
    </source>
</evidence>
<dbReference type="RefSeq" id="WP_155710136.1">
    <property type="nucleotide sequence ID" value="NZ_BMWU01000036.1"/>
</dbReference>
<keyword evidence="1" id="KW-0812">Transmembrane</keyword>
<gene>
    <name evidence="3" type="ORF">GJV26_18560</name>
</gene>
<dbReference type="OrthoDB" id="9802500at2"/>
<dbReference type="EMBL" id="WNWM01000002">
    <property type="protein sequence ID" value="MUI14445.1"/>
    <property type="molecule type" value="Genomic_DNA"/>
</dbReference>
<reference evidence="3 4" key="1">
    <citation type="submission" date="2019-11" db="EMBL/GenBank/DDBJ databases">
        <title>Draft Genome Sequences of Six Type Strains of the Genus Massilia.</title>
        <authorList>
            <person name="Miess H."/>
            <person name="Frediansyah A."/>
            <person name="Goeker M."/>
            <person name="Gross H."/>
        </authorList>
    </citation>
    <scope>NUCLEOTIDE SEQUENCE [LARGE SCALE GENOMIC DNA]</scope>
    <source>
        <strain evidence="3 4">DSM 17513</strain>
    </source>
</reference>
<dbReference type="InterPro" id="IPR001054">
    <property type="entry name" value="A/G_cyclase"/>
</dbReference>
<evidence type="ECO:0000256" key="1">
    <source>
        <dbReference type="SAM" id="Phobius"/>
    </source>
</evidence>
<dbReference type="GO" id="GO:0035556">
    <property type="term" value="P:intracellular signal transduction"/>
    <property type="evidence" value="ECO:0007669"/>
    <property type="project" value="InterPro"/>
</dbReference>
<feature type="transmembrane region" description="Helical" evidence="1">
    <location>
        <begin position="343"/>
        <end position="363"/>
    </location>
</feature>
<dbReference type="PANTHER" id="PTHR43081:SF1">
    <property type="entry name" value="ADENYLATE CYCLASE, TERMINAL-DIFFERENTIATION SPECIFIC"/>
    <property type="match status" value="1"/>
</dbReference>
<dbReference type="SMART" id="SM01080">
    <property type="entry name" value="CHASE2"/>
    <property type="match status" value="1"/>
</dbReference>
<dbReference type="PROSITE" id="PS50125">
    <property type="entry name" value="GUANYLATE_CYCLASE_2"/>
    <property type="match status" value="1"/>
</dbReference>
<dbReference type="Proteomes" id="UP000431684">
    <property type="component" value="Unassembled WGS sequence"/>
</dbReference>
<feature type="transmembrane region" description="Helical" evidence="1">
    <location>
        <begin position="369"/>
        <end position="390"/>
    </location>
</feature>
<dbReference type="AlphaFoldDB" id="A0A6I3XRP1"/>
<protein>
    <submittedName>
        <fullName evidence="3">CHASE2 domain-containing protein</fullName>
    </submittedName>
</protein>
<evidence type="ECO:0000313" key="3">
    <source>
        <dbReference type="EMBL" id="MUI14445.1"/>
    </source>
</evidence>
<dbReference type="SUPFAM" id="SSF55073">
    <property type="entry name" value="Nucleotide cyclase"/>
    <property type="match status" value="1"/>
</dbReference>
<dbReference type="Gene3D" id="3.30.70.1230">
    <property type="entry name" value="Nucleotide cyclase"/>
    <property type="match status" value="1"/>
</dbReference>
<dbReference type="GO" id="GO:0004016">
    <property type="term" value="F:adenylate cyclase activity"/>
    <property type="evidence" value="ECO:0007669"/>
    <property type="project" value="UniProtKB-ARBA"/>
</dbReference>
<dbReference type="InterPro" id="IPR007890">
    <property type="entry name" value="CHASE2"/>
</dbReference>
<dbReference type="Pfam" id="PF00211">
    <property type="entry name" value="Guanylate_cyc"/>
    <property type="match status" value="1"/>
</dbReference>
<feature type="domain" description="Guanylate cyclase" evidence="2">
    <location>
        <begin position="433"/>
        <end position="565"/>
    </location>
</feature>
<dbReference type="SMART" id="SM00044">
    <property type="entry name" value="CYCc"/>
    <property type="match status" value="1"/>
</dbReference>
<dbReference type="InterPro" id="IPR050697">
    <property type="entry name" value="Adenylyl/Guanylyl_Cyclase_3/4"/>
</dbReference>
<dbReference type="CDD" id="cd07302">
    <property type="entry name" value="CHD"/>
    <property type="match status" value="1"/>
</dbReference>
<keyword evidence="4" id="KW-1185">Reference proteome</keyword>
<dbReference type="Pfam" id="PF05226">
    <property type="entry name" value="CHASE2"/>
    <property type="match status" value="1"/>
</dbReference>
<name>A0A6I3XRP1_9BURK</name>
<dbReference type="PANTHER" id="PTHR43081">
    <property type="entry name" value="ADENYLATE CYCLASE, TERMINAL-DIFFERENTIATION SPECIFIC-RELATED"/>
    <property type="match status" value="1"/>
</dbReference>
<comment type="caution">
    <text evidence="3">The sequence shown here is derived from an EMBL/GenBank/DDBJ whole genome shotgun (WGS) entry which is preliminary data.</text>
</comment>
<accession>A0A6I3XRP1</accession>
<organism evidence="3 4">
    <name type="scientific">Pseudoduganella dura</name>
    <dbReference type="NCBI Taxonomy" id="321982"/>
    <lineage>
        <taxon>Bacteria</taxon>
        <taxon>Pseudomonadati</taxon>
        <taxon>Pseudomonadota</taxon>
        <taxon>Betaproteobacteria</taxon>
        <taxon>Burkholderiales</taxon>
        <taxon>Oxalobacteraceae</taxon>
        <taxon>Telluria group</taxon>
        <taxon>Pseudoduganella</taxon>
    </lineage>
</organism>
<keyword evidence="1" id="KW-1133">Transmembrane helix</keyword>
<dbReference type="InterPro" id="IPR029787">
    <property type="entry name" value="Nucleotide_cyclase"/>
</dbReference>
<keyword evidence="1" id="KW-0472">Membrane</keyword>